<dbReference type="InterPro" id="IPR036986">
    <property type="entry name" value="S4_RNA-bd_sf"/>
</dbReference>
<dbReference type="Pfam" id="PF00849">
    <property type="entry name" value="PseudoU_synth_2"/>
    <property type="match status" value="1"/>
</dbReference>
<evidence type="ECO:0000256" key="7">
    <source>
        <dbReference type="RuleBase" id="RU003887"/>
    </source>
</evidence>
<accession>A0A3M8PZM0</accession>
<evidence type="ECO:0000256" key="6">
    <source>
        <dbReference type="PROSITE-ProRule" id="PRU00182"/>
    </source>
</evidence>
<dbReference type="Pfam" id="PF01479">
    <property type="entry name" value="S4"/>
    <property type="match status" value="1"/>
</dbReference>
<protein>
    <recommendedName>
        <fullName evidence="7">Pseudouridine synthase</fullName>
        <ecNumber evidence="7">5.4.99.-</ecNumber>
    </recommendedName>
</protein>
<dbReference type="GO" id="GO:0160136">
    <property type="term" value="F:16S rRNA pseudouridine(516) synthase activity"/>
    <property type="evidence" value="ECO:0007669"/>
    <property type="project" value="UniProtKB-EC"/>
</dbReference>
<comment type="similarity">
    <text evidence="1 7">Belongs to the pseudouridine synthase RsuA family.</text>
</comment>
<dbReference type="PROSITE" id="PS50889">
    <property type="entry name" value="S4"/>
    <property type="match status" value="1"/>
</dbReference>
<organism evidence="9 10">
    <name type="scientific">Marinomonas hwangdonensis</name>
    <dbReference type="NCBI Taxonomy" id="1053647"/>
    <lineage>
        <taxon>Bacteria</taxon>
        <taxon>Pseudomonadati</taxon>
        <taxon>Pseudomonadota</taxon>
        <taxon>Gammaproteobacteria</taxon>
        <taxon>Oceanospirillales</taxon>
        <taxon>Oceanospirillaceae</taxon>
        <taxon>Marinomonas</taxon>
    </lineage>
</organism>
<keyword evidence="2 6" id="KW-0694">RNA-binding</keyword>
<dbReference type="SUPFAM" id="SSF55120">
    <property type="entry name" value="Pseudouridine synthase"/>
    <property type="match status" value="1"/>
</dbReference>
<gene>
    <name evidence="9" type="ORF">EBI00_15135</name>
</gene>
<dbReference type="InterPro" id="IPR050343">
    <property type="entry name" value="RsuA_PseudoU_synthase"/>
</dbReference>
<evidence type="ECO:0000313" key="10">
    <source>
        <dbReference type="Proteomes" id="UP000280507"/>
    </source>
</evidence>
<evidence type="ECO:0000256" key="5">
    <source>
        <dbReference type="ARBA" id="ARBA00037590"/>
    </source>
</evidence>
<sequence length="233" mass="26102">MRLDKFVCKSTELSRQEAVQCICSGAVLVNGVTATNESMQVHENNTVLLNGVRLTPRDFRYIVMNKPASTVCSNIDEVYPSLFHHLNVDKVSELHIAGRLDADTTGLVLITDDGRWSFAVTQPSSDCCKVYRVQLSRAIPLEAIDGLIMQFKHGLLLQGESELTRPAKLEQVAPKEVLLTITEGRFHQVKRMFAAVGNRVVGLHREQIGEINLDLDIGQWRYLSKSEVASFHR</sequence>
<comment type="caution">
    <text evidence="9">The sequence shown here is derived from an EMBL/GenBank/DDBJ whole genome shotgun (WGS) entry which is preliminary data.</text>
</comment>
<dbReference type="CDD" id="cd00165">
    <property type="entry name" value="S4"/>
    <property type="match status" value="1"/>
</dbReference>
<dbReference type="Gene3D" id="3.30.70.1560">
    <property type="entry name" value="Alpha-L RNA-binding motif"/>
    <property type="match status" value="1"/>
</dbReference>
<comment type="function">
    <text evidence="5">Responsible for synthesis of pseudouridine from uracil-516 in 16S ribosomal RNA.</text>
</comment>
<dbReference type="PANTHER" id="PTHR47683:SF4">
    <property type="entry name" value="PSEUDOURIDINE SYNTHASE"/>
    <property type="match status" value="1"/>
</dbReference>
<dbReference type="EMBL" id="RIZG01000013">
    <property type="protein sequence ID" value="RNF48120.1"/>
    <property type="molecule type" value="Genomic_DNA"/>
</dbReference>
<evidence type="ECO:0000256" key="2">
    <source>
        <dbReference type="ARBA" id="ARBA00022884"/>
    </source>
</evidence>
<dbReference type="InterPro" id="IPR006145">
    <property type="entry name" value="PsdUridine_synth_RsuA/RluA"/>
</dbReference>
<reference evidence="9 10" key="1">
    <citation type="journal article" date="2012" name="Int. J. Syst. Evol. Microbiol.">
        <title>Marinomonas hwangdonensis sp. nov., isolated from seawater.</title>
        <authorList>
            <person name="Jung Y.T."/>
            <person name="Oh T.K."/>
            <person name="Yoon J.H."/>
        </authorList>
    </citation>
    <scope>NUCLEOTIDE SEQUENCE [LARGE SCALE GENOMIC DNA]</scope>
    <source>
        <strain evidence="9 10">HDW-15</strain>
    </source>
</reference>
<dbReference type="OrthoDB" id="9807213at2"/>
<keyword evidence="3 7" id="KW-0413">Isomerase</keyword>
<evidence type="ECO:0000256" key="4">
    <source>
        <dbReference type="ARBA" id="ARBA00036749"/>
    </source>
</evidence>
<dbReference type="SMART" id="SM00363">
    <property type="entry name" value="S4"/>
    <property type="match status" value="1"/>
</dbReference>
<dbReference type="PROSITE" id="PS01149">
    <property type="entry name" value="PSI_RSU"/>
    <property type="match status" value="1"/>
</dbReference>
<evidence type="ECO:0000256" key="3">
    <source>
        <dbReference type="ARBA" id="ARBA00023235"/>
    </source>
</evidence>
<keyword evidence="10" id="KW-1185">Reference proteome</keyword>
<dbReference type="AlphaFoldDB" id="A0A3M8PZM0"/>
<dbReference type="EC" id="5.4.99.-" evidence="7"/>
<feature type="domain" description="RNA-binding S4" evidence="8">
    <location>
        <begin position="1"/>
        <end position="60"/>
    </location>
</feature>
<evidence type="ECO:0000259" key="8">
    <source>
        <dbReference type="SMART" id="SM00363"/>
    </source>
</evidence>
<proteinExistence type="inferred from homology"/>
<dbReference type="InterPro" id="IPR020103">
    <property type="entry name" value="PsdUridine_synth_cat_dom_sf"/>
</dbReference>
<dbReference type="InterPro" id="IPR042092">
    <property type="entry name" value="PsdUridine_s_RsuA/RluB/E/F_cat"/>
</dbReference>
<dbReference type="NCBIfam" id="TIGR00093">
    <property type="entry name" value="pseudouridine synthase"/>
    <property type="match status" value="1"/>
</dbReference>
<comment type="catalytic activity">
    <reaction evidence="4">
        <text>uridine(516) in 16S rRNA = pseudouridine(516) in 16S rRNA</text>
        <dbReference type="Rhea" id="RHEA:38867"/>
        <dbReference type="Rhea" id="RHEA-COMP:10089"/>
        <dbReference type="Rhea" id="RHEA-COMP:10090"/>
        <dbReference type="ChEBI" id="CHEBI:65314"/>
        <dbReference type="ChEBI" id="CHEBI:65315"/>
        <dbReference type="EC" id="5.4.99.19"/>
    </reaction>
</comment>
<dbReference type="CDD" id="cd02553">
    <property type="entry name" value="PseudoU_synth_RsuA"/>
    <property type="match status" value="1"/>
</dbReference>
<dbReference type="Proteomes" id="UP000280507">
    <property type="component" value="Unassembled WGS sequence"/>
</dbReference>
<dbReference type="InterPro" id="IPR000748">
    <property type="entry name" value="PsdUridine_synth_RsuA/RluB/E/F"/>
</dbReference>
<dbReference type="InterPro" id="IPR002942">
    <property type="entry name" value="S4_RNA-bd"/>
</dbReference>
<dbReference type="SUPFAM" id="SSF55174">
    <property type="entry name" value="Alpha-L RNA-binding motif"/>
    <property type="match status" value="1"/>
</dbReference>
<dbReference type="GO" id="GO:0003723">
    <property type="term" value="F:RNA binding"/>
    <property type="evidence" value="ECO:0007669"/>
    <property type="project" value="UniProtKB-KW"/>
</dbReference>
<name>A0A3M8PZM0_9GAMM</name>
<evidence type="ECO:0000313" key="9">
    <source>
        <dbReference type="EMBL" id="RNF48120.1"/>
    </source>
</evidence>
<dbReference type="PANTHER" id="PTHR47683">
    <property type="entry name" value="PSEUDOURIDINE SYNTHASE FAMILY PROTEIN-RELATED"/>
    <property type="match status" value="1"/>
</dbReference>
<dbReference type="RefSeq" id="WP_123096769.1">
    <property type="nucleotide sequence ID" value="NZ_RIZG01000013.1"/>
</dbReference>
<dbReference type="Gene3D" id="3.10.290.10">
    <property type="entry name" value="RNA-binding S4 domain"/>
    <property type="match status" value="1"/>
</dbReference>
<dbReference type="InterPro" id="IPR018496">
    <property type="entry name" value="PsdUridine_synth_RsuA/RluB_CS"/>
</dbReference>
<evidence type="ECO:0000256" key="1">
    <source>
        <dbReference type="ARBA" id="ARBA00008348"/>
    </source>
</evidence>
<dbReference type="InterPro" id="IPR020094">
    <property type="entry name" value="TruA/RsuA/RluB/E/F_N"/>
</dbReference>
<dbReference type="Gene3D" id="3.30.70.580">
    <property type="entry name" value="Pseudouridine synthase I, catalytic domain, N-terminal subdomain"/>
    <property type="match status" value="1"/>
</dbReference>
<dbReference type="GO" id="GO:0000455">
    <property type="term" value="P:enzyme-directed rRNA pseudouridine synthesis"/>
    <property type="evidence" value="ECO:0007669"/>
    <property type="project" value="UniProtKB-ARBA"/>
</dbReference>